<dbReference type="InterPro" id="IPR032675">
    <property type="entry name" value="LRR_dom_sf"/>
</dbReference>
<dbReference type="GeneID" id="40305858"/>
<accession>A0A2A9MMA7</accession>
<name>A0A2A9MMA7_BESBE</name>
<dbReference type="Proteomes" id="UP000224006">
    <property type="component" value="Chromosome I"/>
</dbReference>
<dbReference type="PANTHER" id="PTHR45973:SF9">
    <property type="entry name" value="LEUCINE-RICH REPEAT-CONTAINING PROTEIN 46"/>
    <property type="match status" value="1"/>
</dbReference>
<dbReference type="STRING" id="94643.A0A2A9MMA7"/>
<evidence type="ECO:0000313" key="8">
    <source>
        <dbReference type="Proteomes" id="UP000224006"/>
    </source>
</evidence>
<dbReference type="InterPro" id="IPR050576">
    <property type="entry name" value="Cilia_flagella_integrity"/>
</dbReference>
<keyword evidence="5" id="KW-0966">Cell projection</keyword>
<dbReference type="PROSITE" id="PS51450">
    <property type="entry name" value="LRR"/>
    <property type="match status" value="2"/>
</dbReference>
<comment type="caution">
    <text evidence="7">The sequence shown here is derived from an EMBL/GenBank/DDBJ whole genome shotgun (WGS) entry which is preliminary data.</text>
</comment>
<dbReference type="PANTHER" id="PTHR45973">
    <property type="entry name" value="PROTEIN PHOSPHATASE 1 REGULATORY SUBUNIT SDS22-RELATED"/>
    <property type="match status" value="1"/>
</dbReference>
<feature type="region of interest" description="Disordered" evidence="6">
    <location>
        <begin position="320"/>
        <end position="448"/>
    </location>
</feature>
<keyword evidence="4" id="KW-0969">Cilium</keyword>
<proteinExistence type="predicted"/>
<protein>
    <submittedName>
        <fullName evidence="7">Leucine rich repeat-containing protein</fullName>
    </submittedName>
</protein>
<dbReference type="EMBL" id="NWUJ01000001">
    <property type="protein sequence ID" value="PFH38454.1"/>
    <property type="molecule type" value="Genomic_DNA"/>
</dbReference>
<dbReference type="SUPFAM" id="SSF52075">
    <property type="entry name" value="Outer arm dynein light chain 1"/>
    <property type="match status" value="1"/>
</dbReference>
<evidence type="ECO:0000256" key="2">
    <source>
        <dbReference type="ARBA" id="ARBA00022614"/>
    </source>
</evidence>
<sequence length="448" mass="50920">MATGAVLCKQELKKLLRDDRHYYSTPELNDVLFLHFKGYRKLESLEEFTGLRTLHAETNAFGKIEGLDRCTRLRSLYLQENCIRNIENLENLPELQTLNLSSNLIETIENLEHNSLLSTLQLEKNYIGRNGRQDFDRLADIKGLTVLDLSNNQIEDPAIVFEVLTQIPRLKVLYLRGNPVIRKIPNYRKTLIVTLKALTYLDDRPVFKEERRCAEAFARGGLEEEKEERSKIREEKDAAHEKNRLAFLELIEDARHQSREIRDMRAEDRRDDGLHRHLESLERNRFLSTQLPLAESDNDRRLQETARALRDAYAARSSRFLNHVDSGPESGGPRRLESPLVSSATPPTGTPTTNQSHVASSGAESVPDETWSVATSQRNLVEDDLSDADTHEVDNDFSTTRDSGHDSAGCPDRSDDVGKIPDNERTADGETTAEKQSTTSHTIFDALD</sequence>
<keyword evidence="2" id="KW-0433">Leucine-rich repeat</keyword>
<comment type="subcellular location">
    <subcellularLocation>
        <location evidence="1">Cell projection</location>
        <location evidence="1">Cilium</location>
    </subcellularLocation>
</comment>
<dbReference type="InterPro" id="IPR001611">
    <property type="entry name" value="Leu-rich_rpt"/>
</dbReference>
<dbReference type="Gene3D" id="3.80.10.10">
    <property type="entry name" value="Ribonuclease Inhibitor"/>
    <property type="match status" value="1"/>
</dbReference>
<evidence type="ECO:0000256" key="4">
    <source>
        <dbReference type="ARBA" id="ARBA00023069"/>
    </source>
</evidence>
<dbReference type="VEuPathDB" id="ToxoDB:BESB_007960"/>
<dbReference type="RefSeq" id="XP_029222463.1">
    <property type="nucleotide sequence ID" value="XM_029359550.1"/>
</dbReference>
<evidence type="ECO:0000256" key="5">
    <source>
        <dbReference type="ARBA" id="ARBA00023273"/>
    </source>
</evidence>
<dbReference type="KEGG" id="bbes:BESB_007960"/>
<feature type="compositionally biased region" description="Basic and acidic residues" evidence="6">
    <location>
        <begin position="412"/>
        <end position="428"/>
    </location>
</feature>
<dbReference type="SMART" id="SM00365">
    <property type="entry name" value="LRR_SD22"/>
    <property type="match status" value="4"/>
</dbReference>
<evidence type="ECO:0000256" key="1">
    <source>
        <dbReference type="ARBA" id="ARBA00004138"/>
    </source>
</evidence>
<evidence type="ECO:0000256" key="6">
    <source>
        <dbReference type="SAM" id="MobiDB-lite"/>
    </source>
</evidence>
<dbReference type="Pfam" id="PF14580">
    <property type="entry name" value="LRR_9"/>
    <property type="match status" value="1"/>
</dbReference>
<organism evidence="7 8">
    <name type="scientific">Besnoitia besnoiti</name>
    <name type="common">Apicomplexan protozoan</name>
    <dbReference type="NCBI Taxonomy" id="94643"/>
    <lineage>
        <taxon>Eukaryota</taxon>
        <taxon>Sar</taxon>
        <taxon>Alveolata</taxon>
        <taxon>Apicomplexa</taxon>
        <taxon>Conoidasida</taxon>
        <taxon>Coccidia</taxon>
        <taxon>Eucoccidiorida</taxon>
        <taxon>Eimeriorina</taxon>
        <taxon>Sarcocystidae</taxon>
        <taxon>Besnoitia</taxon>
    </lineage>
</organism>
<feature type="compositionally biased region" description="Polar residues" evidence="6">
    <location>
        <begin position="354"/>
        <end position="363"/>
    </location>
</feature>
<dbReference type="OrthoDB" id="1904536at2759"/>
<dbReference type="AlphaFoldDB" id="A0A2A9MMA7"/>
<evidence type="ECO:0000256" key="3">
    <source>
        <dbReference type="ARBA" id="ARBA00022737"/>
    </source>
</evidence>
<keyword evidence="8" id="KW-1185">Reference proteome</keyword>
<keyword evidence="3" id="KW-0677">Repeat</keyword>
<reference evidence="7 8" key="1">
    <citation type="submission" date="2017-09" db="EMBL/GenBank/DDBJ databases">
        <title>Genome sequencing of Besnoitia besnoiti strain Bb-Ger1.</title>
        <authorList>
            <person name="Schares G."/>
            <person name="Venepally P."/>
            <person name="Lorenzi H.A."/>
        </authorList>
    </citation>
    <scope>NUCLEOTIDE SEQUENCE [LARGE SCALE GENOMIC DNA]</scope>
    <source>
        <strain evidence="7 8">Bb-Ger1</strain>
    </source>
</reference>
<gene>
    <name evidence="7" type="ORF">BESB_007960</name>
</gene>
<evidence type="ECO:0000313" key="7">
    <source>
        <dbReference type="EMBL" id="PFH38454.1"/>
    </source>
</evidence>